<dbReference type="EMBL" id="QDKL01000001">
    <property type="protein sequence ID" value="RZF22269.1"/>
    <property type="molecule type" value="Genomic_DNA"/>
</dbReference>
<keyword evidence="10" id="KW-1185">Reference proteome</keyword>
<evidence type="ECO:0000256" key="3">
    <source>
        <dbReference type="ARBA" id="ARBA00022741"/>
    </source>
</evidence>
<dbReference type="Gene3D" id="3.30.565.10">
    <property type="entry name" value="Histidine kinase-like ATPase, C-terminal domain"/>
    <property type="match status" value="1"/>
</dbReference>
<dbReference type="InterPro" id="IPR036890">
    <property type="entry name" value="HATPase_C_sf"/>
</dbReference>
<dbReference type="InterPro" id="IPR005467">
    <property type="entry name" value="His_kinase_dom"/>
</dbReference>
<evidence type="ECO:0000256" key="4">
    <source>
        <dbReference type="ARBA" id="ARBA00022777"/>
    </source>
</evidence>
<proteinExistence type="predicted"/>
<keyword evidence="7" id="KW-0472">Membrane</keyword>
<dbReference type="Pfam" id="PF02518">
    <property type="entry name" value="HATPase_c"/>
    <property type="match status" value="1"/>
</dbReference>
<dbReference type="PROSITE" id="PS50109">
    <property type="entry name" value="HIS_KIN"/>
    <property type="match status" value="1"/>
</dbReference>
<evidence type="ECO:0000256" key="1">
    <source>
        <dbReference type="ARBA" id="ARBA00022553"/>
    </source>
</evidence>
<keyword evidence="3" id="KW-0547">Nucleotide-binding</keyword>
<keyword evidence="7" id="KW-0812">Transmembrane</keyword>
<dbReference type="PANTHER" id="PTHR43065">
    <property type="entry name" value="SENSOR HISTIDINE KINASE"/>
    <property type="match status" value="1"/>
</dbReference>
<keyword evidence="7" id="KW-1133">Transmembrane helix</keyword>
<evidence type="ECO:0000256" key="5">
    <source>
        <dbReference type="ARBA" id="ARBA00022840"/>
    </source>
</evidence>
<comment type="caution">
    <text evidence="9">The sequence shown here is derived from an EMBL/GenBank/DDBJ whole genome shotgun (WGS) entry which is preliminary data.</text>
</comment>
<dbReference type="SUPFAM" id="SSF55874">
    <property type="entry name" value="ATPase domain of HSP90 chaperone/DNA topoisomerase II/histidine kinase"/>
    <property type="match status" value="1"/>
</dbReference>
<dbReference type="SMART" id="SM00387">
    <property type="entry name" value="HATPase_c"/>
    <property type="match status" value="1"/>
</dbReference>
<feature type="transmembrane region" description="Helical" evidence="7">
    <location>
        <begin position="142"/>
        <end position="163"/>
    </location>
</feature>
<evidence type="ECO:0000256" key="7">
    <source>
        <dbReference type="SAM" id="Phobius"/>
    </source>
</evidence>
<evidence type="ECO:0000259" key="8">
    <source>
        <dbReference type="PROSITE" id="PS50109"/>
    </source>
</evidence>
<dbReference type="GO" id="GO:0016301">
    <property type="term" value="F:kinase activity"/>
    <property type="evidence" value="ECO:0007669"/>
    <property type="project" value="UniProtKB-KW"/>
</dbReference>
<keyword evidence="2" id="KW-0808">Transferase</keyword>
<reference evidence="10" key="1">
    <citation type="journal article" date="2019" name="Int. J. Syst. Evol. Microbiol.">
        <title>Halobacteriovorax valvorus sp. nov., a novel prokaryotic predator isolated from coastal seawater of China.</title>
        <authorList>
            <person name="Chen M.-X."/>
        </authorList>
    </citation>
    <scope>NUCLEOTIDE SEQUENCE [LARGE SCALE GENOMIC DNA]</scope>
    <source>
        <strain evidence="10">BL9</strain>
    </source>
</reference>
<feature type="transmembrane region" description="Helical" evidence="7">
    <location>
        <begin position="26"/>
        <end position="50"/>
    </location>
</feature>
<accession>A0ABY0IL60</accession>
<dbReference type="Proteomes" id="UP000443582">
    <property type="component" value="Unassembled WGS sequence"/>
</dbReference>
<sequence length="419" mass="47873">MSVASAFYCLFFTINTHVLDIKNSNIILNSLWIFAFCAFYAYMHAIEAFFGSSIKMIKYIKVYILSLGIFQILSLISYAFFDYSFMFSPQSQIKDSLFYQSTNIAISPNLIGNLVGGSAALCVFYVSFVIWREISKRNLEEYLLRIGVIFNILVVLNDTFISLEVSGSLIPIYYFANAFEALRFNLHFLKKAHSKMYNLESEVVHLSKVAQFGYAAASIAHDIKNHVFVMKVKVDKLIKGRYSTTDKVYEDLKKYNEGILEITDLYMNIFKNNISSQKEELDFNEILKDVRGLILPKFENTNVRFLEETKNFKIFCNKAEMVICLVNLIKNSLEEVKEKKDNPWVLLKSDIEKNKILVVDSGDGIDQKQAEQIFKFGYTGKKSGGHGVGLAITNELLQRSGFSLKLEKGCKNTTFSINC</sequence>
<dbReference type="InterPro" id="IPR003594">
    <property type="entry name" value="HATPase_dom"/>
</dbReference>
<name>A0ABY0IL60_9BACT</name>
<evidence type="ECO:0000313" key="9">
    <source>
        <dbReference type="EMBL" id="RZF22269.1"/>
    </source>
</evidence>
<gene>
    <name evidence="9" type="ORF">DAY19_00450</name>
</gene>
<keyword evidence="6" id="KW-0902">Two-component regulatory system</keyword>
<feature type="transmembrane region" description="Helical" evidence="7">
    <location>
        <begin position="110"/>
        <end position="130"/>
    </location>
</feature>
<evidence type="ECO:0000256" key="2">
    <source>
        <dbReference type="ARBA" id="ARBA00022679"/>
    </source>
</evidence>
<feature type="domain" description="Histidine kinase" evidence="8">
    <location>
        <begin position="218"/>
        <end position="419"/>
    </location>
</feature>
<dbReference type="PANTHER" id="PTHR43065:SF10">
    <property type="entry name" value="PEROXIDE STRESS-ACTIVATED HISTIDINE KINASE MAK3"/>
    <property type="match status" value="1"/>
</dbReference>
<evidence type="ECO:0000313" key="10">
    <source>
        <dbReference type="Proteomes" id="UP000443582"/>
    </source>
</evidence>
<feature type="transmembrane region" description="Helical" evidence="7">
    <location>
        <begin position="62"/>
        <end position="81"/>
    </location>
</feature>
<protein>
    <submittedName>
        <fullName evidence="9">HAMP domain-containing histidine kinase</fullName>
    </submittedName>
</protein>
<keyword evidence="5" id="KW-0067">ATP-binding</keyword>
<keyword evidence="4 9" id="KW-0418">Kinase</keyword>
<organism evidence="9 10">
    <name type="scientific">Halobacteriovorax vibrionivorans</name>
    <dbReference type="NCBI Taxonomy" id="2152716"/>
    <lineage>
        <taxon>Bacteria</taxon>
        <taxon>Pseudomonadati</taxon>
        <taxon>Bdellovibrionota</taxon>
        <taxon>Bacteriovoracia</taxon>
        <taxon>Bacteriovoracales</taxon>
        <taxon>Halobacteriovoraceae</taxon>
        <taxon>Halobacteriovorax</taxon>
    </lineage>
</organism>
<evidence type="ECO:0000256" key="6">
    <source>
        <dbReference type="ARBA" id="ARBA00023012"/>
    </source>
</evidence>
<keyword evidence="1" id="KW-0597">Phosphoprotein</keyword>